<organism evidence="2 3">
    <name type="scientific">Paenibacillus aurantiacus</name>
    <dbReference type="NCBI Taxonomy" id="1936118"/>
    <lineage>
        <taxon>Bacteria</taxon>
        <taxon>Bacillati</taxon>
        <taxon>Bacillota</taxon>
        <taxon>Bacilli</taxon>
        <taxon>Bacillales</taxon>
        <taxon>Paenibacillaceae</taxon>
        <taxon>Paenibacillus</taxon>
    </lineage>
</organism>
<evidence type="ECO:0000313" key="2">
    <source>
        <dbReference type="EMBL" id="MFB9327827.1"/>
    </source>
</evidence>
<dbReference type="PANTHER" id="PTHR35894:SF1">
    <property type="entry name" value="PHOSPHORIBULOKINASE _ URIDINE KINASE FAMILY"/>
    <property type="match status" value="1"/>
</dbReference>
<evidence type="ECO:0000256" key="1">
    <source>
        <dbReference type="SAM" id="MobiDB-lite"/>
    </source>
</evidence>
<name>A0ABV5KRG5_9BACL</name>
<reference evidence="2 3" key="1">
    <citation type="submission" date="2024-09" db="EMBL/GenBank/DDBJ databases">
        <authorList>
            <person name="Sun Q."/>
            <person name="Mori K."/>
        </authorList>
    </citation>
    <scope>NUCLEOTIDE SEQUENCE [LARGE SCALE GENOMIC DNA]</scope>
    <source>
        <strain evidence="2 3">TISTR 2452</strain>
    </source>
</reference>
<accession>A0ABV5KRG5</accession>
<feature type="region of interest" description="Disordered" evidence="1">
    <location>
        <begin position="326"/>
        <end position="345"/>
    </location>
</feature>
<dbReference type="PANTHER" id="PTHR35894">
    <property type="entry name" value="GENERAL SECRETION PATHWAY PROTEIN A-RELATED"/>
    <property type="match status" value="1"/>
</dbReference>
<dbReference type="RefSeq" id="WP_377496539.1">
    <property type="nucleotide sequence ID" value="NZ_JBHMDO010000030.1"/>
</dbReference>
<dbReference type="Gene3D" id="3.40.50.300">
    <property type="entry name" value="P-loop containing nucleotide triphosphate hydrolases"/>
    <property type="match status" value="1"/>
</dbReference>
<evidence type="ECO:0000313" key="3">
    <source>
        <dbReference type="Proteomes" id="UP001589747"/>
    </source>
</evidence>
<dbReference type="SUPFAM" id="SSF52540">
    <property type="entry name" value="P-loop containing nucleoside triphosphate hydrolases"/>
    <property type="match status" value="1"/>
</dbReference>
<dbReference type="InterPro" id="IPR008868">
    <property type="entry name" value="TniB"/>
</dbReference>
<keyword evidence="3" id="KW-1185">Reference proteome</keyword>
<gene>
    <name evidence="2" type="ORF">ACFFSY_18015</name>
</gene>
<sequence length="345" mass="39649">MDFERLDGKAPSREEIKRRVEHVKAILVHHPKFAEILDELEEMLTLSEDSVSPEGLFLFGPTGAGKSSVTIEFTARYPRNTVVEAEREYTHIPVLHVRVPPRATPRMLASKVLEIMGDPFHHKGTESELTSRIHHYVRELKIRMIILDEFQHLIDAETDYVLATASNWVKTFTEEIKIAVVLCGMPESVKVFISNPQLDRRFCNKVELAPFAYGTPEEILTFRIFLKKIDELLPFLDSAQLADPRLADKIYYISNGVPFYVMKLLEKATYFAAKEGADKITESHLAIALTKIKQVGRPYVINPFKDNQFDMSAALKSEKDAEGRYKEKLMIKRRRTREKRETPSN</sequence>
<dbReference type="InterPro" id="IPR052026">
    <property type="entry name" value="ExeA_AAA_ATPase_DNA-bind"/>
</dbReference>
<dbReference type="Proteomes" id="UP001589747">
    <property type="component" value="Unassembled WGS sequence"/>
</dbReference>
<proteinExistence type="predicted"/>
<dbReference type="Pfam" id="PF05621">
    <property type="entry name" value="TniB"/>
    <property type="match status" value="1"/>
</dbReference>
<protein>
    <submittedName>
        <fullName evidence="2">TniB family NTP-binding protein</fullName>
    </submittedName>
</protein>
<dbReference type="InterPro" id="IPR027417">
    <property type="entry name" value="P-loop_NTPase"/>
</dbReference>
<dbReference type="EMBL" id="JBHMDO010000030">
    <property type="protein sequence ID" value="MFB9327827.1"/>
    <property type="molecule type" value="Genomic_DNA"/>
</dbReference>
<comment type="caution">
    <text evidence="2">The sequence shown here is derived from an EMBL/GenBank/DDBJ whole genome shotgun (WGS) entry which is preliminary data.</text>
</comment>